<keyword evidence="3" id="KW-1185">Reference proteome</keyword>
<reference evidence="3" key="1">
    <citation type="submission" date="2012-07" db="EMBL/GenBank/DDBJ databases">
        <title>Genome of the Chinese tree shrew, a rising model animal genetically related to primates.</title>
        <authorList>
            <person name="Zhang G."/>
            <person name="Fan Y."/>
            <person name="Yao Y."/>
            <person name="Huang Z."/>
        </authorList>
    </citation>
    <scope>NUCLEOTIDE SEQUENCE [LARGE SCALE GENOMIC DNA]</scope>
</reference>
<accession>L9L650</accession>
<name>L9L650_TUPCH</name>
<dbReference type="Proteomes" id="UP000011518">
    <property type="component" value="Unassembled WGS sequence"/>
</dbReference>
<protein>
    <submittedName>
        <fullName evidence="2">Uncharacterized protein</fullName>
    </submittedName>
</protein>
<organism evidence="2 3">
    <name type="scientific">Tupaia chinensis</name>
    <name type="common">Chinese tree shrew</name>
    <name type="synonym">Tupaia belangeri chinensis</name>
    <dbReference type="NCBI Taxonomy" id="246437"/>
    <lineage>
        <taxon>Eukaryota</taxon>
        <taxon>Metazoa</taxon>
        <taxon>Chordata</taxon>
        <taxon>Craniata</taxon>
        <taxon>Vertebrata</taxon>
        <taxon>Euteleostomi</taxon>
        <taxon>Mammalia</taxon>
        <taxon>Eutheria</taxon>
        <taxon>Euarchontoglires</taxon>
        <taxon>Scandentia</taxon>
        <taxon>Tupaiidae</taxon>
        <taxon>Tupaia</taxon>
    </lineage>
</organism>
<dbReference type="InParanoid" id="L9L650"/>
<sequence>MLSSVLVTGSVTKASHATVAPSDHSPGVYDSDRGCSPPSGPGRMTHKTGPCSVVNSTSLDQGSVWNVTG</sequence>
<proteinExistence type="predicted"/>
<evidence type="ECO:0000256" key="1">
    <source>
        <dbReference type="SAM" id="MobiDB-lite"/>
    </source>
</evidence>
<feature type="region of interest" description="Disordered" evidence="1">
    <location>
        <begin position="10"/>
        <end position="69"/>
    </location>
</feature>
<reference evidence="3" key="2">
    <citation type="journal article" date="2013" name="Nat. Commun.">
        <title>Genome of the Chinese tree shrew.</title>
        <authorList>
            <person name="Fan Y."/>
            <person name="Huang Z.Y."/>
            <person name="Cao C.C."/>
            <person name="Chen C.S."/>
            <person name="Chen Y.X."/>
            <person name="Fan D.D."/>
            <person name="He J."/>
            <person name="Hou H.L."/>
            <person name="Hu L."/>
            <person name="Hu X.T."/>
            <person name="Jiang X.T."/>
            <person name="Lai R."/>
            <person name="Lang Y.S."/>
            <person name="Liang B."/>
            <person name="Liao S.G."/>
            <person name="Mu D."/>
            <person name="Ma Y.Y."/>
            <person name="Niu Y.Y."/>
            <person name="Sun X.Q."/>
            <person name="Xia J.Q."/>
            <person name="Xiao J."/>
            <person name="Xiong Z.Q."/>
            <person name="Xu L."/>
            <person name="Yang L."/>
            <person name="Zhang Y."/>
            <person name="Zhao W."/>
            <person name="Zhao X.D."/>
            <person name="Zheng Y.T."/>
            <person name="Zhou J.M."/>
            <person name="Zhu Y.B."/>
            <person name="Zhang G.J."/>
            <person name="Wang J."/>
            <person name="Yao Y.G."/>
        </authorList>
    </citation>
    <scope>NUCLEOTIDE SEQUENCE [LARGE SCALE GENOMIC DNA]</scope>
</reference>
<feature type="compositionally biased region" description="Polar residues" evidence="1">
    <location>
        <begin position="53"/>
        <end position="69"/>
    </location>
</feature>
<dbReference type="AlphaFoldDB" id="L9L650"/>
<evidence type="ECO:0000313" key="2">
    <source>
        <dbReference type="EMBL" id="ELW69072.1"/>
    </source>
</evidence>
<dbReference type="EMBL" id="KB320548">
    <property type="protein sequence ID" value="ELW69072.1"/>
    <property type="molecule type" value="Genomic_DNA"/>
</dbReference>
<gene>
    <name evidence="2" type="ORF">TREES_T100021440</name>
</gene>
<evidence type="ECO:0000313" key="3">
    <source>
        <dbReference type="Proteomes" id="UP000011518"/>
    </source>
</evidence>